<dbReference type="EMBL" id="AWWI01000060">
    <property type="protein sequence ID" value="PIL20529.1"/>
    <property type="molecule type" value="Genomic_DNA"/>
</dbReference>
<dbReference type="RefSeq" id="WP_099910477.1">
    <property type="nucleotide sequence ID" value="NZ_AWWI01000060.1"/>
</dbReference>
<dbReference type="InterPro" id="IPR055570">
    <property type="entry name" value="DUF7146"/>
</dbReference>
<evidence type="ECO:0000313" key="3">
    <source>
        <dbReference type="EMBL" id="PIL20529.1"/>
    </source>
</evidence>
<feature type="domain" description="DUF7146" evidence="2">
    <location>
        <begin position="149"/>
        <end position="265"/>
    </location>
</feature>
<dbReference type="OrthoDB" id="9811157at2"/>
<dbReference type="AlphaFoldDB" id="A0A2G8RG68"/>
<evidence type="ECO:0000259" key="1">
    <source>
        <dbReference type="Pfam" id="PF13362"/>
    </source>
</evidence>
<reference evidence="3 4" key="1">
    <citation type="submission" date="2013-09" db="EMBL/GenBank/DDBJ databases">
        <title>Genome sequencing of Phaeobacter antarcticus sp. nov. SM1211.</title>
        <authorList>
            <person name="Zhang X.-Y."/>
            <person name="Liu C."/>
            <person name="Chen X.-L."/>
            <person name="Xie B.-B."/>
            <person name="Qin Q.-L."/>
            <person name="Rong J.-C."/>
            <person name="Zhang Y.-Z."/>
        </authorList>
    </citation>
    <scope>NUCLEOTIDE SEQUENCE [LARGE SCALE GENOMIC DNA]</scope>
    <source>
        <strain evidence="3 4">SM1211</strain>
    </source>
</reference>
<evidence type="ECO:0000259" key="2">
    <source>
        <dbReference type="Pfam" id="PF23639"/>
    </source>
</evidence>
<protein>
    <submittedName>
        <fullName evidence="3">Uncharacterized protein</fullName>
    </submittedName>
</protein>
<dbReference type="Pfam" id="PF23639">
    <property type="entry name" value="DUF7146"/>
    <property type="match status" value="1"/>
</dbReference>
<organism evidence="3 4">
    <name type="scientific">Puniceibacterium antarcticum</name>
    <dbReference type="NCBI Taxonomy" id="1206336"/>
    <lineage>
        <taxon>Bacteria</taxon>
        <taxon>Pseudomonadati</taxon>
        <taxon>Pseudomonadota</taxon>
        <taxon>Alphaproteobacteria</taxon>
        <taxon>Rhodobacterales</taxon>
        <taxon>Paracoccaceae</taxon>
        <taxon>Puniceibacterium</taxon>
    </lineage>
</organism>
<dbReference type="Proteomes" id="UP000231259">
    <property type="component" value="Unassembled WGS sequence"/>
</dbReference>
<dbReference type="InterPro" id="IPR006171">
    <property type="entry name" value="TOPRIM_dom"/>
</dbReference>
<keyword evidence="4" id="KW-1185">Reference proteome</keyword>
<sequence length="389" mass="42796">MTPRQTYGVEQIKDMLLARLHDVVAQYAPPAEGSHTDFGKYFTLNPGRADRRVGSFCITMSGPEAGRWVDFAMGPRAGSRAQCACGDVLDLIGLSLGLSDPRDQLREARTFLGLETESPDVRRQRERAVAEAKARREAQAKVEDERKAKRAGIAQRIWLEATPTLRGTPVDHYLRDARGIDLARLGRAPGVIRFHPACYYSHTDQDTGEVTEGKFPAMVAAINRRHEFVAVHRTYLATDDQGRWQKADLPVSKKVLGDYAGASINIWRGQGPRGGKPASLPNCPPDSHVFITEGIEDALSVVTLHPQLRVLAAVSLSNIGYVDLPPNVTRVTLVADLDDNDTARHALDMAIARHRKAGRAVHLFQNVWGGKDLNDALRLAQQHRSEGAA</sequence>
<accession>A0A2G8RG68</accession>
<evidence type="ECO:0000313" key="4">
    <source>
        <dbReference type="Proteomes" id="UP000231259"/>
    </source>
</evidence>
<name>A0A2G8RG68_9RHOB</name>
<comment type="caution">
    <text evidence="3">The sequence shown here is derived from an EMBL/GenBank/DDBJ whole genome shotgun (WGS) entry which is preliminary data.</text>
</comment>
<dbReference type="Pfam" id="PF13362">
    <property type="entry name" value="Toprim_3"/>
    <property type="match status" value="1"/>
</dbReference>
<gene>
    <name evidence="3" type="ORF">P775_08345</name>
</gene>
<proteinExistence type="predicted"/>
<feature type="domain" description="Toprim" evidence="1">
    <location>
        <begin position="289"/>
        <end position="379"/>
    </location>
</feature>